<evidence type="ECO:0000313" key="3">
    <source>
        <dbReference type="Proteomes" id="UP000315522"/>
    </source>
</evidence>
<dbReference type="Proteomes" id="UP000315522">
    <property type="component" value="Unassembled WGS sequence"/>
</dbReference>
<dbReference type="PANTHER" id="PTHR45348:SF2">
    <property type="entry name" value="ZINC-TYPE ALCOHOL DEHYDROGENASE-LIKE PROTEIN C2E1P3.01"/>
    <property type="match status" value="1"/>
</dbReference>
<reference evidence="2 3" key="1">
    <citation type="submission" date="2018-05" db="EMBL/GenBank/DDBJ databases">
        <title>Genome sequencing and assembly of the regulated plant pathogen Lachnellula willkommii and related sister species for the development of diagnostic species identification markers.</title>
        <authorList>
            <person name="Giroux E."/>
            <person name="Bilodeau G."/>
        </authorList>
    </citation>
    <scope>NUCLEOTIDE SEQUENCE [LARGE SCALE GENOMIC DNA]</scope>
    <source>
        <strain evidence="2 3">CBS 172.35</strain>
    </source>
</reference>
<comment type="caution">
    <text evidence="2">The sequence shown here is derived from an EMBL/GenBank/DDBJ whole genome shotgun (WGS) entry which is preliminary data.</text>
</comment>
<dbReference type="Gene3D" id="3.40.50.720">
    <property type="entry name" value="NAD(P)-binding Rossmann-like Domain"/>
    <property type="match status" value="1"/>
</dbReference>
<organism evidence="2 3">
    <name type="scientific">Lachnellula willkommii</name>
    <dbReference type="NCBI Taxonomy" id="215461"/>
    <lineage>
        <taxon>Eukaryota</taxon>
        <taxon>Fungi</taxon>
        <taxon>Dikarya</taxon>
        <taxon>Ascomycota</taxon>
        <taxon>Pezizomycotina</taxon>
        <taxon>Leotiomycetes</taxon>
        <taxon>Helotiales</taxon>
        <taxon>Lachnaceae</taxon>
        <taxon>Lachnellula</taxon>
    </lineage>
</organism>
<dbReference type="Gene3D" id="3.90.180.10">
    <property type="entry name" value="Medium-chain alcohol dehydrogenases, catalytic domain"/>
    <property type="match status" value="1"/>
</dbReference>
<dbReference type="AlphaFoldDB" id="A0A559MBF1"/>
<gene>
    <name evidence="2" type="ORF">LAWI1_G003605</name>
</gene>
<protein>
    <recommendedName>
        <fullName evidence="4">Zinc-type alcohol dehydrogenase-like protein</fullName>
    </recommendedName>
</protein>
<dbReference type="InterPro" id="IPR047122">
    <property type="entry name" value="Trans-enoyl_RdTase-like"/>
</dbReference>
<proteinExistence type="predicted"/>
<accession>A0A559MBF1</accession>
<evidence type="ECO:0000256" key="1">
    <source>
        <dbReference type="ARBA" id="ARBA00023002"/>
    </source>
</evidence>
<dbReference type="PANTHER" id="PTHR45348">
    <property type="entry name" value="HYPOTHETICAL OXIDOREDUCTASE (EUROFUNG)"/>
    <property type="match status" value="1"/>
</dbReference>
<keyword evidence="3" id="KW-1185">Reference proteome</keyword>
<keyword evidence="1" id="KW-0560">Oxidoreductase</keyword>
<evidence type="ECO:0008006" key="4">
    <source>
        <dbReference type="Google" id="ProtNLM"/>
    </source>
</evidence>
<name>A0A559MBF1_9HELO</name>
<dbReference type="GO" id="GO:0016651">
    <property type="term" value="F:oxidoreductase activity, acting on NAD(P)H"/>
    <property type="evidence" value="ECO:0007669"/>
    <property type="project" value="InterPro"/>
</dbReference>
<sequence length="69" mass="7768">MQWPAKLEDYEFTVKFIKLVDGLITEGKIVPHPATVGTDGLYGILDAFQLMREDKVRGTKLVFRIADTA</sequence>
<evidence type="ECO:0000313" key="2">
    <source>
        <dbReference type="EMBL" id="TVY90311.1"/>
    </source>
</evidence>
<dbReference type="EMBL" id="QGML01000910">
    <property type="protein sequence ID" value="TVY90311.1"/>
    <property type="molecule type" value="Genomic_DNA"/>
</dbReference>